<dbReference type="OrthoDB" id="6288648at2759"/>
<keyword evidence="1" id="KW-1133">Transmembrane helix</keyword>
<dbReference type="AlphaFoldDB" id="A0A9N9MYZ5"/>
<evidence type="ECO:0000256" key="1">
    <source>
        <dbReference type="SAM" id="Phobius"/>
    </source>
</evidence>
<reference evidence="2" key="1">
    <citation type="submission" date="2021-12" db="EMBL/GenBank/DDBJ databases">
        <authorList>
            <person name="King R."/>
        </authorList>
    </citation>
    <scope>NUCLEOTIDE SEQUENCE</scope>
</reference>
<evidence type="ECO:0000313" key="3">
    <source>
        <dbReference type="Proteomes" id="UP001153714"/>
    </source>
</evidence>
<keyword evidence="1" id="KW-0472">Membrane</keyword>
<gene>
    <name evidence="2" type="ORF">DIATSA_LOCUS150</name>
</gene>
<feature type="transmembrane region" description="Helical" evidence="1">
    <location>
        <begin position="64"/>
        <end position="84"/>
    </location>
</feature>
<protein>
    <submittedName>
        <fullName evidence="2">Uncharacterized protein</fullName>
    </submittedName>
</protein>
<dbReference type="Proteomes" id="UP001153714">
    <property type="component" value="Chromosome 1"/>
</dbReference>
<feature type="transmembrane region" description="Helical" evidence="1">
    <location>
        <begin position="14"/>
        <end position="32"/>
    </location>
</feature>
<reference evidence="2" key="2">
    <citation type="submission" date="2022-10" db="EMBL/GenBank/DDBJ databases">
        <authorList>
            <consortium name="ENA_rothamsted_submissions"/>
            <consortium name="culmorum"/>
            <person name="King R."/>
        </authorList>
    </citation>
    <scope>NUCLEOTIDE SEQUENCE</scope>
</reference>
<organism evidence="2 3">
    <name type="scientific">Diatraea saccharalis</name>
    <name type="common">sugarcane borer</name>
    <dbReference type="NCBI Taxonomy" id="40085"/>
    <lineage>
        <taxon>Eukaryota</taxon>
        <taxon>Metazoa</taxon>
        <taxon>Ecdysozoa</taxon>
        <taxon>Arthropoda</taxon>
        <taxon>Hexapoda</taxon>
        <taxon>Insecta</taxon>
        <taxon>Pterygota</taxon>
        <taxon>Neoptera</taxon>
        <taxon>Endopterygota</taxon>
        <taxon>Lepidoptera</taxon>
        <taxon>Glossata</taxon>
        <taxon>Ditrysia</taxon>
        <taxon>Pyraloidea</taxon>
        <taxon>Crambidae</taxon>
        <taxon>Crambinae</taxon>
        <taxon>Diatraea</taxon>
    </lineage>
</organism>
<evidence type="ECO:0000313" key="2">
    <source>
        <dbReference type="EMBL" id="CAG9781832.1"/>
    </source>
</evidence>
<keyword evidence="3" id="KW-1185">Reference proteome</keyword>
<dbReference type="EMBL" id="OU893332">
    <property type="protein sequence ID" value="CAG9781832.1"/>
    <property type="molecule type" value="Genomic_DNA"/>
</dbReference>
<accession>A0A9N9MYZ5</accession>
<sequence>MMFTRFLPYSREKFLILLITLVFTVSAIYLYLNNLQQKLSVQSSGERCVSELTSLRYQLNGKDFHLSVSFVICYFTIQMFIYSLNEFINTQMFLFVEVTQYKNRIDKLLTDTQAAQERDKKKIKDVMDSCVAMKQQATLCQNQFQDLQSECKKVRDDYNQLKKQPNV</sequence>
<keyword evidence="1" id="KW-0812">Transmembrane</keyword>
<name>A0A9N9MYZ5_9NEOP</name>
<proteinExistence type="predicted"/>